<reference evidence="2 3" key="1">
    <citation type="submission" date="2020-08" db="EMBL/GenBank/DDBJ databases">
        <title>Sequencing the genomes of 1000 actinobacteria strains.</title>
        <authorList>
            <person name="Klenk H.-P."/>
        </authorList>
    </citation>
    <scope>NUCLEOTIDE SEQUENCE [LARGE SCALE GENOMIC DNA]</scope>
    <source>
        <strain evidence="2 3">DSM 45582</strain>
    </source>
</reference>
<proteinExistence type="predicted"/>
<feature type="chain" id="PRO_5039224263" description="ABC transporter" evidence="1">
    <location>
        <begin position="18"/>
        <end position="392"/>
    </location>
</feature>
<dbReference type="InterPro" id="IPR015943">
    <property type="entry name" value="WD40/YVTN_repeat-like_dom_sf"/>
</dbReference>
<accession>A0A840NAA4</accession>
<evidence type="ECO:0000256" key="1">
    <source>
        <dbReference type="SAM" id="SignalP"/>
    </source>
</evidence>
<comment type="caution">
    <text evidence="2">The sequence shown here is derived from an EMBL/GenBank/DDBJ whole genome shotgun (WGS) entry which is preliminary data.</text>
</comment>
<dbReference type="Proteomes" id="UP000580474">
    <property type="component" value="Unassembled WGS sequence"/>
</dbReference>
<evidence type="ECO:0000313" key="3">
    <source>
        <dbReference type="Proteomes" id="UP000580474"/>
    </source>
</evidence>
<organism evidence="2 3">
    <name type="scientific">Saccharopolyspora gloriosae</name>
    <dbReference type="NCBI Taxonomy" id="455344"/>
    <lineage>
        <taxon>Bacteria</taxon>
        <taxon>Bacillati</taxon>
        <taxon>Actinomycetota</taxon>
        <taxon>Actinomycetes</taxon>
        <taxon>Pseudonocardiales</taxon>
        <taxon>Pseudonocardiaceae</taxon>
        <taxon>Saccharopolyspora</taxon>
    </lineage>
</organism>
<protein>
    <recommendedName>
        <fullName evidence="4">ABC transporter</fullName>
    </recommendedName>
</protein>
<dbReference type="InterPro" id="IPR011044">
    <property type="entry name" value="Quino_amine_DH_bsu"/>
</dbReference>
<sequence length="392" mass="40744">MKSAAFALALVALAATACGSPGGEAAPPPDVPHGYVEGAEEAAEAQSRLVVADGDTGAVRVLDLITEEVVELGAVPGVQDITDDGRYAYLTGDGGTRVVDSGSWMVDHGDHVHYYRADIHEVGDLPGRTSGAHNDTGVAVVSTSDGSATLFDRAALDGGTLTEVGRAELAPGTAAVPYETHVLTAAPDGAVRVLDREGRVTGTVEPSCPRPSGEALTRRGVVFGCADGALLVSEDGGAFRGEKIPYPRPVGEDERAREFQQRPGSATLAAKAGEHGTWSLDLSDRKWTHVETGPVVAVNAVGEGGPLLALTADGVLHAHDAETGAVTAKTRITERPVDTSEPLPVIRIDTTRAYVNDVDAGTIHEIDYNDSLRLAREFRLGGKASHLAETGR</sequence>
<keyword evidence="1" id="KW-0732">Signal</keyword>
<dbReference type="RefSeq" id="WP_184478653.1">
    <property type="nucleotide sequence ID" value="NZ_JACHIV010000001.1"/>
</dbReference>
<evidence type="ECO:0008006" key="4">
    <source>
        <dbReference type="Google" id="ProtNLM"/>
    </source>
</evidence>
<keyword evidence="3" id="KW-1185">Reference proteome</keyword>
<evidence type="ECO:0000313" key="2">
    <source>
        <dbReference type="EMBL" id="MBB5068890.1"/>
    </source>
</evidence>
<dbReference type="PROSITE" id="PS51257">
    <property type="entry name" value="PROKAR_LIPOPROTEIN"/>
    <property type="match status" value="1"/>
</dbReference>
<dbReference type="SUPFAM" id="SSF50969">
    <property type="entry name" value="YVTN repeat-like/Quinoprotein amine dehydrogenase"/>
    <property type="match status" value="1"/>
</dbReference>
<dbReference type="AlphaFoldDB" id="A0A840NAA4"/>
<gene>
    <name evidence="2" type="ORF">BJ969_001978</name>
</gene>
<dbReference type="Gene3D" id="2.130.10.10">
    <property type="entry name" value="YVTN repeat-like/Quinoprotein amine dehydrogenase"/>
    <property type="match status" value="1"/>
</dbReference>
<name>A0A840NAA4_9PSEU</name>
<dbReference type="EMBL" id="JACHIV010000001">
    <property type="protein sequence ID" value="MBB5068890.1"/>
    <property type="molecule type" value="Genomic_DNA"/>
</dbReference>
<feature type="signal peptide" evidence="1">
    <location>
        <begin position="1"/>
        <end position="17"/>
    </location>
</feature>